<dbReference type="Gene3D" id="2.160.20.10">
    <property type="entry name" value="Single-stranded right-handed beta-helix, Pectin lyase-like"/>
    <property type="match status" value="1"/>
</dbReference>
<dbReference type="GO" id="GO:0098671">
    <property type="term" value="P:adhesion receptor-mediated virion attachment to host cell"/>
    <property type="evidence" value="ECO:0007669"/>
    <property type="project" value="UniProtKB-KW"/>
</dbReference>
<evidence type="ECO:0000259" key="12">
    <source>
        <dbReference type="Pfam" id="PF03906"/>
    </source>
</evidence>
<dbReference type="Pfam" id="PF03906">
    <property type="entry name" value="Phage_T7_tail"/>
    <property type="match status" value="1"/>
</dbReference>
<dbReference type="GO" id="GO:0098996">
    <property type="term" value="P:symbiont entry into host cell via disruption of host cell glycocalyx"/>
    <property type="evidence" value="ECO:0007669"/>
    <property type="project" value="UniProtKB-KW"/>
</dbReference>
<comment type="similarity">
    <text evidence="9">In the N-terminal section; belongs to the Teseptimavirus fiber family.</text>
</comment>
<keyword evidence="7" id="KW-1233">Viral attachment to host adhesion receptor</keyword>
<organism evidence="14 15">
    <name type="scientific">Klebsiella phage vB_Kpl_K56PH164C1</name>
    <dbReference type="NCBI Taxonomy" id="3071653"/>
    <lineage>
        <taxon>Viruses</taxon>
        <taxon>Duplodnaviria</taxon>
        <taxon>Heunggongvirae</taxon>
        <taxon>Uroviricota</taxon>
        <taxon>Caudoviricetes</taxon>
        <taxon>Autographivirales</taxon>
        <taxon>Autotranscriptaviridae</taxon>
        <taxon>Studiervirinae</taxon>
        <taxon>Przondovirus</taxon>
        <taxon>Przondovirus K56PH164C1</taxon>
    </lineage>
</organism>
<protein>
    <recommendedName>
        <fullName evidence="10">Probable tail spike protein</fullName>
    </recommendedName>
</protein>
<evidence type="ECO:0000256" key="9">
    <source>
        <dbReference type="ARBA" id="ARBA00035636"/>
    </source>
</evidence>
<keyword evidence="4" id="KW-1227">Viral tail protein</keyword>
<keyword evidence="8" id="KW-1160">Virus entry into host cell</keyword>
<dbReference type="Proteomes" id="UP001497544">
    <property type="component" value="Chromosome"/>
</dbReference>
<dbReference type="GO" id="GO:0098015">
    <property type="term" value="C:virus tail"/>
    <property type="evidence" value="ECO:0007669"/>
    <property type="project" value="UniProtKB-KW"/>
</dbReference>
<gene>
    <name evidence="14" type="ORF">K56PH164C1_LOCUS48</name>
</gene>
<dbReference type="GO" id="GO:0098994">
    <property type="term" value="P:symbiont entry into host cell via disruption of host cell envelope"/>
    <property type="evidence" value="ECO:0007669"/>
    <property type="project" value="UniProtKB-KW"/>
</dbReference>
<dbReference type="EMBL" id="OY977469">
    <property type="protein sequence ID" value="CAK6589234.1"/>
    <property type="molecule type" value="Genomic_DNA"/>
</dbReference>
<evidence type="ECO:0000256" key="1">
    <source>
        <dbReference type="ARBA" id="ARBA00004328"/>
    </source>
</evidence>
<evidence type="ECO:0000256" key="7">
    <source>
        <dbReference type="ARBA" id="ARBA00023165"/>
    </source>
</evidence>
<evidence type="ECO:0000256" key="5">
    <source>
        <dbReference type="ARBA" id="ARBA00022804"/>
    </source>
</evidence>
<evidence type="ECO:0000256" key="8">
    <source>
        <dbReference type="ARBA" id="ARBA00023296"/>
    </source>
</evidence>
<sequence length="792" mass="86783">MDQDIKTVIQYPVGATEFDIPFDYLSRKFVRVSLVSDDNRRLLSNITEYRYVSKTRVRLLVETVGFDRVEIRRFTSASERIVDFSDGSVLRAADLNVSQIQSAHIAEEARDAALMAMPQDDAGNLDARNRKIVRLAPGIDGTDAINKNQLDTTLGEAGGILSEINEVRGDFYEYLEKFAEDTSMVRGVVWIYNSGSAVGGETVVKVTKPTTVYSVPYLEINGSRQEIGYHYDFNPATQEITLAKPLVAGDFLMAMTTESYLPIESLLASPVGAEAIGTKSGKTIQRILDESQRYFTPEMFGAKGDGLTNDTKAIQDAVDAAMSSGGGKVILKGNTTYLFDHLLIAREKSPQSRFEARLIIEGSGGSVLKHTGSTTESASAFLVRGVLGTGSLADIYMRDVVLRDFSINGTVTSTANGLVLQRATAVRIENIYVNDFGGNGYRALDLYDSTIDSLEVQRCGIVPGATVGAYGMYITGAYDQSNANHYIACRVEMCPLIIAIDKGCRHNYFHNCKFEQGRVNPTTSNPVYINDATELAFEACQFVQNYDSDVRFLVVTSNLFPYWVTHGTEKVVNFTDCSFVCSRSVTAYWVDVAYTTFTACAFSSCNGGSLIPLSLGKNVFFTDTKVVVRTPEGNVLEMKGSHSRVTNLKVVYFQQPTSGVFIKFTNMPTLSDVVVDGFTFENFEPFAPYSGHSDFMGDVVVTRRTGYVYNGTNDRVIYGCATLSYSGATPATWNNLRNGYNGQIVVVHAKTNPVTLDVSGGLIITKTGSNVTIPTNCVSALVNISGVWRQLY</sequence>
<dbReference type="InterPro" id="IPR012334">
    <property type="entry name" value="Pectin_lyas_fold"/>
</dbReference>
<feature type="domain" description="Bacteriophage T7 tail fibre protein-like N-terminal" evidence="12">
    <location>
        <begin position="3"/>
        <end position="127"/>
    </location>
</feature>
<dbReference type="SUPFAM" id="SSF51126">
    <property type="entry name" value="Pectin lyase-like"/>
    <property type="match status" value="1"/>
</dbReference>
<evidence type="ECO:0000256" key="10">
    <source>
        <dbReference type="ARBA" id="ARBA00035728"/>
    </source>
</evidence>
<proteinExistence type="inferred from homology"/>
<keyword evidence="6" id="KW-0946">Virion</keyword>
<keyword evidence="11" id="KW-1238">Degradation of host capsule during virus entry</keyword>
<evidence type="ECO:0000256" key="11">
    <source>
        <dbReference type="ARBA" id="ARBA00035731"/>
    </source>
</evidence>
<dbReference type="Pfam" id="PF12708">
    <property type="entry name" value="Pect-lyase_RHGA_epim"/>
    <property type="match status" value="1"/>
</dbReference>
<evidence type="ECO:0000313" key="15">
    <source>
        <dbReference type="Proteomes" id="UP001497544"/>
    </source>
</evidence>
<evidence type="ECO:0000256" key="2">
    <source>
        <dbReference type="ARBA" id="ARBA00022581"/>
    </source>
</evidence>
<keyword evidence="2" id="KW-0945">Host-virus interaction</keyword>
<feature type="domain" description="Rhamnogalacturonase A/B/Epimerase-like pectate lyase" evidence="13">
    <location>
        <begin position="300"/>
        <end position="434"/>
    </location>
</feature>
<evidence type="ECO:0000256" key="3">
    <source>
        <dbReference type="ARBA" id="ARBA00022717"/>
    </source>
</evidence>
<evidence type="ECO:0000259" key="13">
    <source>
        <dbReference type="Pfam" id="PF12708"/>
    </source>
</evidence>
<keyword evidence="5" id="KW-1161">Viral attachment to host cell</keyword>
<accession>A0AAV1MCX6</accession>
<reference evidence="14 15" key="1">
    <citation type="submission" date="2023-10" db="EMBL/GenBank/DDBJ databases">
        <authorList>
            <person name="Robby Concha-Eloko"/>
            <person name="Pilar Barberan- Martinez"/>
            <person name="Rafael Sanjuan"/>
            <person name="Pilar Domingo-Calap"/>
        </authorList>
    </citation>
    <scope>NUCLEOTIDE SEQUENCE [LARGE SCALE GENOMIC DNA]</scope>
</reference>
<evidence type="ECO:0000256" key="6">
    <source>
        <dbReference type="ARBA" id="ARBA00022844"/>
    </source>
</evidence>
<evidence type="ECO:0000256" key="4">
    <source>
        <dbReference type="ARBA" id="ARBA00022732"/>
    </source>
</evidence>
<dbReference type="InterPro" id="IPR005604">
    <property type="entry name" value="Phage_T7_tail_fibre-like_N"/>
</dbReference>
<dbReference type="InterPro" id="IPR011050">
    <property type="entry name" value="Pectin_lyase_fold/virulence"/>
</dbReference>
<evidence type="ECO:0000313" key="14">
    <source>
        <dbReference type="EMBL" id="CAK6589234.1"/>
    </source>
</evidence>
<comment type="subcellular location">
    <subcellularLocation>
        <location evidence="1">Virion</location>
    </subcellularLocation>
</comment>
<name>A0AAV1MCX6_9CAUD</name>
<keyword evidence="15" id="KW-1185">Reference proteome</keyword>
<keyword evidence="3" id="KW-1235">Degradation of host cell envelope components during virus entry</keyword>
<dbReference type="InterPro" id="IPR024535">
    <property type="entry name" value="RHGA/B-epi-like_pectate_lyase"/>
</dbReference>